<feature type="domain" description="Tubulin/FtsZ 2-layer sandwich" evidence="11">
    <location>
        <begin position="177"/>
        <end position="320"/>
    </location>
</feature>
<keyword evidence="8" id="KW-0206">Cytoskeleton</keyword>
<dbReference type="InterPro" id="IPR008280">
    <property type="entry name" value="Tub_FtsZ_C"/>
</dbReference>
<dbReference type="PROSITE" id="PS00227">
    <property type="entry name" value="TUBULIN"/>
    <property type="match status" value="1"/>
</dbReference>
<dbReference type="Pfam" id="PF00091">
    <property type="entry name" value="Tubulin"/>
    <property type="match status" value="1"/>
</dbReference>
<dbReference type="GO" id="GO:0005816">
    <property type="term" value="C:spindle pole body"/>
    <property type="evidence" value="ECO:0007669"/>
    <property type="project" value="UniProtKB-SubCell"/>
</dbReference>
<dbReference type="GO" id="GO:0000930">
    <property type="term" value="C:gamma-tubulin complex"/>
    <property type="evidence" value="ECO:0007669"/>
    <property type="project" value="InterPro"/>
</dbReference>
<sequence>MEPRVVSGIRARNPNLFNPKNIYLSSDGGGAGNKWAEGYAHAYKHKEEIMDMLSREIDSCDSFEGFQLIHSVAGGTGSGLGSFLLEELSDRFSKKLIHTYSVFGAAEVVVQPYNTVLTLKRLIENSDANIVFDNDSLMSIATTNLQISSPSYTDTNKLISTVMSAATNTLRFPGYSYNSMRSIFSTLIPTPELHFLIPSYTPFTSDYVTNGMEIRRSTAYDVILEVLDKKLKMCSSSDNGSNLSVLDIIIGDIEQSDIQKSLVKARTRIKYVPWSSSAIHLALGKRSPFLNNDKTTKKQVSGLMLSNSTSILKLFEDTVNEYDQLKKRRAFLTNYLQSDYEQQFGDITTEFDDSREILQSLISEYKDSESLSYLDEIFDDNEDEHYHNETEQTGEDADML</sequence>
<name>A0A1E4T7L2_9ASCO</name>
<dbReference type="InterPro" id="IPR003008">
    <property type="entry name" value="Tubulin_FtsZ_GTPase"/>
</dbReference>
<dbReference type="Gene3D" id="3.40.50.1440">
    <property type="entry name" value="Tubulin/FtsZ, GTPase domain"/>
    <property type="match status" value="1"/>
</dbReference>
<dbReference type="PANTHER" id="PTHR11588">
    <property type="entry name" value="TUBULIN"/>
    <property type="match status" value="1"/>
</dbReference>
<keyword evidence="6 9" id="KW-0547">Nucleotide-binding</keyword>
<keyword evidence="5 9" id="KW-0493">Microtubule</keyword>
<dbReference type="STRING" id="983967.A0A1E4T7L2"/>
<evidence type="ECO:0000259" key="11">
    <source>
        <dbReference type="SMART" id="SM00865"/>
    </source>
</evidence>
<dbReference type="InterPro" id="IPR037103">
    <property type="entry name" value="Tubulin/FtsZ-like_C"/>
</dbReference>
<evidence type="ECO:0000256" key="9">
    <source>
        <dbReference type="RuleBase" id="RU000352"/>
    </source>
</evidence>
<evidence type="ECO:0000256" key="6">
    <source>
        <dbReference type="ARBA" id="ARBA00022741"/>
    </source>
</evidence>
<evidence type="ECO:0000313" key="12">
    <source>
        <dbReference type="EMBL" id="ODV87757.1"/>
    </source>
</evidence>
<evidence type="ECO:0000256" key="8">
    <source>
        <dbReference type="ARBA" id="ARBA00023212"/>
    </source>
</evidence>
<dbReference type="InterPro" id="IPR002454">
    <property type="entry name" value="Gamma_tubulin"/>
</dbReference>
<reference evidence="13" key="1">
    <citation type="submission" date="2016-04" db="EMBL/GenBank/DDBJ databases">
        <title>Comparative genomics of biotechnologically important yeasts.</title>
        <authorList>
            <consortium name="DOE Joint Genome Institute"/>
            <person name="Riley R."/>
            <person name="Haridas S."/>
            <person name="Wolfe K.H."/>
            <person name="Lopes M.R."/>
            <person name="Hittinger C.T."/>
            <person name="Goker M."/>
            <person name="Salamov A."/>
            <person name="Wisecaver J."/>
            <person name="Long T.M."/>
            <person name="Aerts A.L."/>
            <person name="Barry K."/>
            <person name="Choi C."/>
            <person name="Clum A."/>
            <person name="Coughlan A.Y."/>
            <person name="Deshpande S."/>
            <person name="Douglass A.P."/>
            <person name="Hanson S.J."/>
            <person name="Klenk H.-P."/>
            <person name="Labutti K."/>
            <person name="Lapidus A."/>
            <person name="Lindquist E."/>
            <person name="Lipzen A."/>
            <person name="Meier-Kolthoff J.P."/>
            <person name="Ohm R.A."/>
            <person name="Otillar R.P."/>
            <person name="Pangilinan J."/>
            <person name="Peng Y."/>
            <person name="Rokas A."/>
            <person name="Rosa C.A."/>
            <person name="Scheuner C."/>
            <person name="Sibirny A.A."/>
            <person name="Slot J.C."/>
            <person name="Stielow J.B."/>
            <person name="Sun H."/>
            <person name="Kurtzman C.P."/>
            <person name="Blackwell M."/>
            <person name="Grigoriev I.V."/>
            <person name="Jeffries T.W."/>
        </authorList>
    </citation>
    <scope>NUCLEOTIDE SEQUENCE [LARGE SCALE GENOMIC DNA]</scope>
    <source>
        <strain evidence="13">NRRL YB-2248</strain>
    </source>
</reference>
<comment type="similarity">
    <text evidence="2 9">Belongs to the tubulin family.</text>
</comment>
<accession>A0A1E4T7L2</accession>
<dbReference type="SMART" id="SM00865">
    <property type="entry name" value="Tubulin_C"/>
    <property type="match status" value="1"/>
</dbReference>
<keyword evidence="13" id="KW-1185">Reference proteome</keyword>
<dbReference type="GO" id="GO:0031122">
    <property type="term" value="P:cytoplasmic microtubule organization"/>
    <property type="evidence" value="ECO:0007669"/>
    <property type="project" value="InterPro"/>
</dbReference>
<dbReference type="Gene3D" id="1.10.287.600">
    <property type="entry name" value="Helix hairpin bin"/>
    <property type="match status" value="1"/>
</dbReference>
<dbReference type="InterPro" id="IPR018316">
    <property type="entry name" value="Tubulin/FtsZ_2-layer-sand-dom"/>
</dbReference>
<dbReference type="EMBL" id="KV453847">
    <property type="protein sequence ID" value="ODV87757.1"/>
    <property type="molecule type" value="Genomic_DNA"/>
</dbReference>
<dbReference type="CDD" id="cd02188">
    <property type="entry name" value="gamma_tubulin"/>
    <property type="match status" value="1"/>
</dbReference>
<dbReference type="SMART" id="SM00864">
    <property type="entry name" value="Tubulin"/>
    <property type="match status" value="1"/>
</dbReference>
<dbReference type="InterPro" id="IPR000217">
    <property type="entry name" value="Tubulin"/>
</dbReference>
<evidence type="ECO:0000259" key="10">
    <source>
        <dbReference type="SMART" id="SM00864"/>
    </source>
</evidence>
<dbReference type="OrthoDB" id="10249382at2759"/>
<evidence type="ECO:0000313" key="13">
    <source>
        <dbReference type="Proteomes" id="UP000094801"/>
    </source>
</evidence>
<dbReference type="PRINTS" id="PR01164">
    <property type="entry name" value="GAMMATUBULIN"/>
</dbReference>
<dbReference type="InterPro" id="IPR036525">
    <property type="entry name" value="Tubulin/FtsZ_GTPase_sf"/>
</dbReference>
<dbReference type="InterPro" id="IPR023123">
    <property type="entry name" value="Tubulin_C"/>
</dbReference>
<evidence type="ECO:0000256" key="5">
    <source>
        <dbReference type="ARBA" id="ARBA00022701"/>
    </source>
</evidence>
<dbReference type="SUPFAM" id="SSF52490">
    <property type="entry name" value="Tubulin nucleotide-binding domain-like"/>
    <property type="match status" value="1"/>
</dbReference>
<evidence type="ECO:0000256" key="4">
    <source>
        <dbReference type="ARBA" id="ARBA00022490"/>
    </source>
</evidence>
<proteinExistence type="inferred from homology"/>
<evidence type="ECO:0000256" key="7">
    <source>
        <dbReference type="ARBA" id="ARBA00023134"/>
    </source>
</evidence>
<comment type="subcellular location">
    <subcellularLocation>
        <location evidence="1">Cytoplasm</location>
        <location evidence="1">Cytoskeleton</location>
        <location evidence="1">Microtubule organizing center</location>
        <location evidence="1">Spindle pole body</location>
    </subcellularLocation>
</comment>
<dbReference type="GO" id="GO:0007020">
    <property type="term" value="P:microtubule nucleation"/>
    <property type="evidence" value="ECO:0007669"/>
    <property type="project" value="InterPro"/>
</dbReference>
<dbReference type="PRINTS" id="PR01161">
    <property type="entry name" value="TUBULIN"/>
</dbReference>
<dbReference type="AlphaFoldDB" id="A0A1E4T7L2"/>
<feature type="domain" description="Tubulin/FtsZ GTPase" evidence="10">
    <location>
        <begin position="1"/>
        <end position="174"/>
    </location>
</feature>
<evidence type="ECO:0000256" key="2">
    <source>
        <dbReference type="ARBA" id="ARBA00009636"/>
    </source>
</evidence>
<organism evidence="12 13">
    <name type="scientific">[Candida] arabinofermentans NRRL YB-2248</name>
    <dbReference type="NCBI Taxonomy" id="983967"/>
    <lineage>
        <taxon>Eukaryota</taxon>
        <taxon>Fungi</taxon>
        <taxon>Dikarya</taxon>
        <taxon>Ascomycota</taxon>
        <taxon>Saccharomycotina</taxon>
        <taxon>Pichiomycetes</taxon>
        <taxon>Pichiales</taxon>
        <taxon>Pichiaceae</taxon>
        <taxon>Ogataea</taxon>
        <taxon>Ogataea/Candida clade</taxon>
    </lineage>
</organism>
<dbReference type="Pfam" id="PF03953">
    <property type="entry name" value="Tubulin_C"/>
    <property type="match status" value="1"/>
</dbReference>
<dbReference type="Proteomes" id="UP000094801">
    <property type="component" value="Unassembled WGS sequence"/>
</dbReference>
<protein>
    <recommendedName>
        <fullName evidence="3 9">Tubulin gamma chain</fullName>
    </recommendedName>
</protein>
<dbReference type="FunFam" id="1.10.287.600:FF:000004">
    <property type="entry name" value="Tubulin gamma chain"/>
    <property type="match status" value="1"/>
</dbReference>
<gene>
    <name evidence="12" type="ORF">CANARDRAFT_25974</name>
</gene>
<dbReference type="GO" id="GO:0005525">
    <property type="term" value="F:GTP binding"/>
    <property type="evidence" value="ECO:0007669"/>
    <property type="project" value="UniProtKB-UniRule"/>
</dbReference>
<comment type="function">
    <text evidence="9">Tubulin is the major constituent of microtubules, protein filaments consisting of alpha- and beta-tubulin heterodimers. Gamma-tubulin is a key component of the gamma-tubulin ring complex (gTuRC) which mediates microtubule nucleation. The gTuRC regulates the minus-end nucleation of alpha-beta tubulin heterodimers that grow into microtubule protafilaments, a critical step in centrosome duplication and spindle formation.</text>
</comment>
<keyword evidence="7 9" id="KW-0342">GTP-binding</keyword>
<evidence type="ECO:0000256" key="3">
    <source>
        <dbReference type="ARBA" id="ARBA00018848"/>
    </source>
</evidence>
<dbReference type="InterPro" id="IPR017975">
    <property type="entry name" value="Tubulin_CS"/>
</dbReference>
<dbReference type="Gene3D" id="3.30.1330.20">
    <property type="entry name" value="Tubulin/FtsZ, C-terminal domain"/>
    <property type="match status" value="1"/>
</dbReference>
<dbReference type="SUPFAM" id="SSF55307">
    <property type="entry name" value="Tubulin C-terminal domain-like"/>
    <property type="match status" value="1"/>
</dbReference>
<keyword evidence="4" id="KW-0963">Cytoplasm</keyword>
<evidence type="ECO:0000256" key="1">
    <source>
        <dbReference type="ARBA" id="ARBA00004317"/>
    </source>
</evidence>
<dbReference type="GO" id="GO:0005874">
    <property type="term" value="C:microtubule"/>
    <property type="evidence" value="ECO:0007669"/>
    <property type="project" value="UniProtKB-KW"/>
</dbReference>